<accession>A0A263D268</accession>
<feature type="compositionally biased region" description="Basic and acidic residues" evidence="1">
    <location>
        <begin position="89"/>
        <end position="100"/>
    </location>
</feature>
<dbReference type="InParanoid" id="A0A263D268"/>
<gene>
    <name evidence="3" type="ORF">CFN78_12995</name>
</gene>
<protein>
    <recommendedName>
        <fullName evidence="5">Secreted protein</fullName>
    </recommendedName>
</protein>
<feature type="region of interest" description="Disordered" evidence="1">
    <location>
        <begin position="73"/>
        <end position="100"/>
    </location>
</feature>
<evidence type="ECO:0000256" key="1">
    <source>
        <dbReference type="SAM" id="MobiDB-lite"/>
    </source>
</evidence>
<comment type="caution">
    <text evidence="3">The sequence shown here is derived from an EMBL/GenBank/DDBJ whole genome shotgun (WGS) entry which is preliminary data.</text>
</comment>
<sequence>MVAAALAAASLGLTGSAQAGDVDRSRTAPEGVGVILVEEVPASGEVGALGEDCTWPACGEAHNRTGRTLQIHHNSSDRWSCQPASDPDGPDRRDLRSGQDSTKYWEDTDCVRSTKCGIFFRGWYYSPGSWIRLYNPTWFYSLNC</sequence>
<feature type="signal peptide" evidence="2">
    <location>
        <begin position="1"/>
        <end position="19"/>
    </location>
</feature>
<keyword evidence="4" id="KW-1185">Reference proteome</keyword>
<reference evidence="3 4" key="1">
    <citation type="submission" date="2017-07" db="EMBL/GenBank/DDBJ databases">
        <title>Amycolatopsis antarcticus sp. nov., isolated from the surface of an Antarcticus brown macroalga.</title>
        <authorList>
            <person name="Wang J."/>
            <person name="Leiva S."/>
            <person name="Huang J."/>
            <person name="Huang Y."/>
        </authorList>
    </citation>
    <scope>NUCLEOTIDE SEQUENCE [LARGE SCALE GENOMIC DNA]</scope>
    <source>
        <strain evidence="3 4">AU-G6</strain>
    </source>
</reference>
<feature type="chain" id="PRO_5039563221" description="Secreted protein" evidence="2">
    <location>
        <begin position="20"/>
        <end position="144"/>
    </location>
</feature>
<proteinExistence type="predicted"/>
<organism evidence="3 4">
    <name type="scientific">Amycolatopsis antarctica</name>
    <dbReference type="NCBI Taxonomy" id="1854586"/>
    <lineage>
        <taxon>Bacteria</taxon>
        <taxon>Bacillati</taxon>
        <taxon>Actinomycetota</taxon>
        <taxon>Actinomycetes</taxon>
        <taxon>Pseudonocardiales</taxon>
        <taxon>Pseudonocardiaceae</taxon>
        <taxon>Amycolatopsis</taxon>
    </lineage>
</organism>
<dbReference type="Proteomes" id="UP000242444">
    <property type="component" value="Unassembled WGS sequence"/>
</dbReference>
<name>A0A263D268_9PSEU</name>
<evidence type="ECO:0000313" key="3">
    <source>
        <dbReference type="EMBL" id="OZM72562.1"/>
    </source>
</evidence>
<evidence type="ECO:0000313" key="4">
    <source>
        <dbReference type="Proteomes" id="UP000242444"/>
    </source>
</evidence>
<evidence type="ECO:0008006" key="5">
    <source>
        <dbReference type="Google" id="ProtNLM"/>
    </source>
</evidence>
<dbReference type="AlphaFoldDB" id="A0A263D268"/>
<keyword evidence="2" id="KW-0732">Signal</keyword>
<feature type="compositionally biased region" description="Polar residues" evidence="1">
    <location>
        <begin position="73"/>
        <end position="83"/>
    </location>
</feature>
<dbReference type="EMBL" id="NKYE01000007">
    <property type="protein sequence ID" value="OZM72562.1"/>
    <property type="molecule type" value="Genomic_DNA"/>
</dbReference>
<evidence type="ECO:0000256" key="2">
    <source>
        <dbReference type="SAM" id="SignalP"/>
    </source>
</evidence>